<dbReference type="Proteomes" id="UP000828251">
    <property type="component" value="Unassembled WGS sequence"/>
</dbReference>
<dbReference type="AlphaFoldDB" id="A0A9D3VJ90"/>
<name>A0A9D3VJ90_9ROSI</name>
<evidence type="ECO:0000313" key="1">
    <source>
        <dbReference type="EMBL" id="KAH1083402.1"/>
    </source>
</evidence>
<proteinExistence type="predicted"/>
<accession>A0A9D3VJ90</accession>
<dbReference type="EMBL" id="JAIQCV010000007">
    <property type="protein sequence ID" value="KAH1083402.1"/>
    <property type="molecule type" value="Genomic_DNA"/>
</dbReference>
<comment type="caution">
    <text evidence="1">The sequence shown here is derived from an EMBL/GenBank/DDBJ whole genome shotgun (WGS) entry which is preliminary data.</text>
</comment>
<sequence>MKNLKDQWAIDSFIMRGQSSRGDPKGKQKVKGFIHVILGTDEEWVGSSTKRKVHMSSVISVNAPKRSCFKVKRILVDSRSTVEGSITLPVTLGDGENMTTKYVQFFVMNQPMAYNDIFG</sequence>
<organism evidence="1 2">
    <name type="scientific">Gossypium stocksii</name>
    <dbReference type="NCBI Taxonomy" id="47602"/>
    <lineage>
        <taxon>Eukaryota</taxon>
        <taxon>Viridiplantae</taxon>
        <taxon>Streptophyta</taxon>
        <taxon>Embryophyta</taxon>
        <taxon>Tracheophyta</taxon>
        <taxon>Spermatophyta</taxon>
        <taxon>Magnoliopsida</taxon>
        <taxon>eudicotyledons</taxon>
        <taxon>Gunneridae</taxon>
        <taxon>Pentapetalae</taxon>
        <taxon>rosids</taxon>
        <taxon>malvids</taxon>
        <taxon>Malvales</taxon>
        <taxon>Malvaceae</taxon>
        <taxon>Malvoideae</taxon>
        <taxon>Gossypium</taxon>
    </lineage>
</organism>
<keyword evidence="2" id="KW-1185">Reference proteome</keyword>
<dbReference type="OrthoDB" id="779804at2759"/>
<gene>
    <name evidence="1" type="ORF">J1N35_023163</name>
</gene>
<evidence type="ECO:0000313" key="2">
    <source>
        <dbReference type="Proteomes" id="UP000828251"/>
    </source>
</evidence>
<reference evidence="1 2" key="1">
    <citation type="journal article" date="2021" name="Plant Biotechnol. J.">
        <title>Multi-omics assisted identification of the key and species-specific regulatory components of drought-tolerant mechanisms in Gossypium stocksii.</title>
        <authorList>
            <person name="Yu D."/>
            <person name="Ke L."/>
            <person name="Zhang D."/>
            <person name="Wu Y."/>
            <person name="Sun Y."/>
            <person name="Mei J."/>
            <person name="Sun J."/>
            <person name="Sun Y."/>
        </authorList>
    </citation>
    <scope>NUCLEOTIDE SEQUENCE [LARGE SCALE GENOMIC DNA]</scope>
    <source>
        <strain evidence="2">cv. E1</strain>
        <tissue evidence="1">Leaf</tissue>
    </source>
</reference>
<protein>
    <submittedName>
        <fullName evidence="1">Uncharacterized protein</fullName>
    </submittedName>
</protein>